<protein>
    <submittedName>
        <fullName evidence="1">Uncharacterized protein</fullName>
    </submittedName>
</protein>
<keyword evidence="2" id="KW-1185">Reference proteome</keyword>
<accession>A0A217ERB9</accession>
<evidence type="ECO:0000313" key="1">
    <source>
        <dbReference type="EMBL" id="APZ82648.1"/>
    </source>
</evidence>
<sequence>MEKVKLTKEQAKSLEKQIRGAAEWLGTSDHDEISRYLIGGAWEEQLSASRYEELPRPCRSLVEEIGIIQYVDALRKGYFVEPTLEEKYLDIFQKRMDTYAERMSQILEEKPELLDRDDLGRLKYLEGQKVEAYGCMYIFKKYLEARRSKEEESK</sequence>
<reference evidence="1" key="1">
    <citation type="journal article" date="2017" name="Viruses">
        <title>Characterization of Bacillus subtilis Viruses vB_BsuM-Goe2 and vB_BsuM-Goe3.</title>
        <authorList>
            <person name="Willms I.M."/>
            <person name="Hoppert M."/>
            <person name="Hertel R."/>
        </authorList>
    </citation>
    <scope>NUCLEOTIDE SEQUENCE [LARGE SCALE GENOMIC DNA]</scope>
</reference>
<name>A0A217ERB9_BPGO3</name>
<organism evidence="1 2">
    <name type="scientific">Bacillus phage vB_BsuM-Goe3</name>
    <dbReference type="NCBI Taxonomy" id="1933063"/>
    <lineage>
        <taxon>Viruses</taxon>
        <taxon>Duplodnaviria</taxon>
        <taxon>Heunggongvirae</taxon>
        <taxon>Uroviricota</taxon>
        <taxon>Caudoviricetes</taxon>
        <taxon>Herelleviridae</taxon>
        <taxon>Bastillevirinae</taxon>
        <taxon>Grisebachstrassevirus</taxon>
        <taxon>Grisebachstrassevirus goe3</taxon>
    </lineage>
</organism>
<evidence type="ECO:0000313" key="2">
    <source>
        <dbReference type="Proteomes" id="UP000221795"/>
    </source>
</evidence>
<organismHost>
    <name type="scientific">Bacillus subtilis</name>
    <dbReference type="NCBI Taxonomy" id="1423"/>
</organismHost>
<dbReference type="Proteomes" id="UP000221795">
    <property type="component" value="Segment"/>
</dbReference>
<gene>
    <name evidence="1" type="ORF">Goe3_c18700</name>
</gene>
<dbReference type="EMBL" id="KY368640">
    <property type="protein sequence ID" value="APZ82648.1"/>
    <property type="molecule type" value="Genomic_DNA"/>
</dbReference>
<proteinExistence type="predicted"/>